<feature type="region of interest" description="Disordered" evidence="1">
    <location>
        <begin position="77"/>
        <end position="96"/>
    </location>
</feature>
<reference evidence="2" key="1">
    <citation type="submission" date="2022-07" db="EMBL/GenBank/DDBJ databases">
        <title>Genome Sequence of Agrocybe chaxingu.</title>
        <authorList>
            <person name="Buettner E."/>
        </authorList>
    </citation>
    <scope>NUCLEOTIDE SEQUENCE</scope>
    <source>
        <strain evidence="2">MP-N11</strain>
    </source>
</reference>
<dbReference type="Proteomes" id="UP001148786">
    <property type="component" value="Unassembled WGS sequence"/>
</dbReference>
<name>A0A9W8MQ61_9AGAR</name>
<dbReference type="EMBL" id="JANKHO010001986">
    <property type="protein sequence ID" value="KAJ3495919.1"/>
    <property type="molecule type" value="Genomic_DNA"/>
</dbReference>
<feature type="compositionally biased region" description="Low complexity" evidence="1">
    <location>
        <begin position="1"/>
        <end position="17"/>
    </location>
</feature>
<gene>
    <name evidence="2" type="ORF">NLJ89_g10555</name>
</gene>
<protein>
    <submittedName>
        <fullName evidence="2">Uncharacterized protein</fullName>
    </submittedName>
</protein>
<proteinExistence type="predicted"/>
<organism evidence="2 3">
    <name type="scientific">Agrocybe chaxingu</name>
    <dbReference type="NCBI Taxonomy" id="84603"/>
    <lineage>
        <taxon>Eukaryota</taxon>
        <taxon>Fungi</taxon>
        <taxon>Dikarya</taxon>
        <taxon>Basidiomycota</taxon>
        <taxon>Agaricomycotina</taxon>
        <taxon>Agaricomycetes</taxon>
        <taxon>Agaricomycetidae</taxon>
        <taxon>Agaricales</taxon>
        <taxon>Agaricineae</taxon>
        <taxon>Strophariaceae</taxon>
        <taxon>Agrocybe</taxon>
    </lineage>
</organism>
<accession>A0A9W8MQ61</accession>
<keyword evidence="3" id="KW-1185">Reference proteome</keyword>
<dbReference type="OrthoDB" id="2574879at2759"/>
<dbReference type="AlphaFoldDB" id="A0A9W8MQ61"/>
<comment type="caution">
    <text evidence="2">The sequence shown here is derived from an EMBL/GenBank/DDBJ whole genome shotgun (WGS) entry which is preliminary data.</text>
</comment>
<feature type="region of interest" description="Disordered" evidence="1">
    <location>
        <begin position="1"/>
        <end position="57"/>
    </location>
</feature>
<evidence type="ECO:0000313" key="2">
    <source>
        <dbReference type="EMBL" id="KAJ3495919.1"/>
    </source>
</evidence>
<sequence>MQRSKTSLTSWTTSTRRGLPSCAGRSPETNELLSETSSESDSNEEPQKSSPPSQTDLARLRSLLFSGEATLEEWLSHERDGGDAPATFTNGDDAGKEAADDISLMLARMGLLEQFDALFVRTLDYLGGFSDSVAENVVHPGEEVVMEAPMGLGGCQPET</sequence>
<evidence type="ECO:0000313" key="3">
    <source>
        <dbReference type="Proteomes" id="UP001148786"/>
    </source>
</evidence>
<evidence type="ECO:0000256" key="1">
    <source>
        <dbReference type="SAM" id="MobiDB-lite"/>
    </source>
</evidence>
<feature type="compositionally biased region" description="Low complexity" evidence="1">
    <location>
        <begin position="26"/>
        <end position="40"/>
    </location>
</feature>